<accession>A0A317A6C4</accession>
<reference evidence="1" key="1">
    <citation type="journal article" date="2018" name="BMC Genomics">
        <title>Comparative genomics of the wheat fungal pathogen Pyrenophora tritici-repentis reveals chromosomal variations and genome plasticity.</title>
        <authorList>
            <person name="Moolhuijzen P."/>
            <person name="See P.T."/>
            <person name="Hane J.K."/>
            <person name="Shi G."/>
            <person name="Liu Z."/>
            <person name="Oliver R.P."/>
            <person name="Moffat C.S."/>
        </authorList>
    </citation>
    <scope>NUCLEOTIDE SEQUENCE [LARGE SCALE GENOMIC DNA]</scope>
    <source>
        <strain evidence="1">M4</strain>
    </source>
</reference>
<dbReference type="GeneID" id="90956665"/>
<gene>
    <name evidence="1" type="ORF">PtrM4_105370</name>
</gene>
<comment type="caution">
    <text evidence="1">The sequence shown here is derived from an EMBL/GenBank/DDBJ whole genome shotgun (WGS) entry which is preliminary data.</text>
</comment>
<dbReference type="RefSeq" id="XP_065962086.1">
    <property type="nucleotide sequence ID" value="XM_066107637.1"/>
</dbReference>
<evidence type="ECO:0000313" key="2">
    <source>
        <dbReference type="Proteomes" id="UP000245464"/>
    </source>
</evidence>
<dbReference type="EMBL" id="NQIK02000005">
    <property type="protein sequence ID" value="KAF7570535.1"/>
    <property type="molecule type" value="Genomic_DNA"/>
</dbReference>
<evidence type="ECO:0000313" key="1">
    <source>
        <dbReference type="EMBL" id="KAF7570535.1"/>
    </source>
</evidence>
<name>A0A317A6C4_9PLEO</name>
<sequence>MQVAEDSDVILIKPMYDAAAHALLRKKLGDVDEEDGSIATLAITLDHMPLALVQAAAYIRE</sequence>
<organism evidence="1 2">
    <name type="scientific">Pyrenophora tritici-repentis</name>
    <dbReference type="NCBI Taxonomy" id="45151"/>
    <lineage>
        <taxon>Eukaryota</taxon>
        <taxon>Fungi</taxon>
        <taxon>Dikarya</taxon>
        <taxon>Ascomycota</taxon>
        <taxon>Pezizomycotina</taxon>
        <taxon>Dothideomycetes</taxon>
        <taxon>Pleosporomycetidae</taxon>
        <taxon>Pleosporales</taxon>
        <taxon>Pleosporineae</taxon>
        <taxon>Pleosporaceae</taxon>
        <taxon>Pyrenophora</taxon>
    </lineage>
</organism>
<dbReference type="KEGG" id="ptrr:90956665"/>
<dbReference type="Proteomes" id="UP000245464">
    <property type="component" value="Chromosome 5"/>
</dbReference>
<dbReference type="AlphaFoldDB" id="A0A317A6C4"/>
<proteinExistence type="predicted"/>
<protein>
    <submittedName>
        <fullName evidence="1">Protamine-P1 domain containing protein</fullName>
    </submittedName>
</protein>